<proteinExistence type="predicted"/>
<dbReference type="RefSeq" id="WP_166352145.1">
    <property type="nucleotide sequence ID" value="NZ_CP088280.1"/>
</dbReference>
<protein>
    <submittedName>
        <fullName evidence="1">Uncharacterized protein</fullName>
    </submittedName>
</protein>
<accession>A0A7Z0TTR3</accession>
<reference evidence="2 3" key="1">
    <citation type="journal article" date="2017" name="Syst. Appl. Microbiol.">
        <title>Soybeans inoculated with root zone soils of Canadian native legumes harbour diverse and novel Bradyrhizobium spp. that possess agricultural potential.</title>
        <authorList>
            <person name="Bromfield E.S.P."/>
            <person name="Cloutier S."/>
            <person name="Tambong J.T."/>
            <person name="Tran Thi T.V."/>
        </authorList>
    </citation>
    <scope>NUCLEOTIDE SEQUENCE [LARGE SCALE GENOMIC DNA]</scope>
    <source>
        <strain evidence="2 3">323S2</strain>
    </source>
</reference>
<dbReference type="EMBL" id="JACBFH010000001">
    <property type="protein sequence ID" value="NYY93767.1"/>
    <property type="molecule type" value="Genomic_DNA"/>
</dbReference>
<dbReference type="EMBL" id="CP088280">
    <property type="protein sequence ID" value="UGX90332.1"/>
    <property type="molecule type" value="Genomic_DNA"/>
</dbReference>
<evidence type="ECO:0000313" key="1">
    <source>
        <dbReference type="EMBL" id="NYY93767.1"/>
    </source>
</evidence>
<sequence>MTEDDHERHIADAARIIDQYAFGKNPNEAMLRRQQIATRKATDIIGVQRAVIEELVGELALAHKQIADMLAISSTLSSNFQKELGPGIERRTELLARHGRTPDD</sequence>
<name>A0A7Z0TTR3_9BRAD</name>
<gene>
    <name evidence="2" type="ORF">G6321_00031350</name>
    <name evidence="1" type="ORF">G6321_36920</name>
</gene>
<evidence type="ECO:0000313" key="2">
    <source>
        <dbReference type="EMBL" id="UGX90332.1"/>
    </source>
</evidence>
<organism evidence="1">
    <name type="scientific">Bradyrhizobium barranii subsp. barranii</name>
    <dbReference type="NCBI Taxonomy" id="2823807"/>
    <lineage>
        <taxon>Bacteria</taxon>
        <taxon>Pseudomonadati</taxon>
        <taxon>Pseudomonadota</taxon>
        <taxon>Alphaproteobacteria</taxon>
        <taxon>Hyphomicrobiales</taxon>
        <taxon>Nitrobacteraceae</taxon>
        <taxon>Bradyrhizobium</taxon>
        <taxon>Bradyrhizobium barranii</taxon>
    </lineage>
</organism>
<dbReference type="AlphaFoldDB" id="A0A7Z0TTR3"/>
<evidence type="ECO:0000313" key="3">
    <source>
        <dbReference type="Proteomes" id="UP000564836"/>
    </source>
</evidence>
<reference evidence="1" key="2">
    <citation type="submission" date="2020-06" db="EMBL/GenBank/DDBJ databases">
        <title>Whole Genome Sequence of Bradyrhizobium sp. Strain 323S2.</title>
        <authorList>
            <person name="Bromfield E.S.P."/>
        </authorList>
    </citation>
    <scope>NUCLEOTIDE SEQUENCE [LARGE SCALE GENOMIC DNA]</scope>
    <source>
        <strain evidence="1">323S2</strain>
    </source>
</reference>
<reference evidence="2 3" key="3">
    <citation type="journal article" date="2022" name="Int. J. Syst. Evol. Microbiol.">
        <title>Strains of Bradyrhizobium barranii sp. nov. associated with legumes native to Canada are symbionts of soybeans and belong to different subspecies (subsp. barranii subsp. nov. and subsp. apii subsp. nov.) and symbiovars (sv. glycinearum and sv. septentrionale).</title>
        <authorList>
            <person name="Bromfield E.S.P."/>
            <person name="Cloutier S."/>
            <person name="Wasai-Hara S."/>
            <person name="Minamisawa K."/>
        </authorList>
    </citation>
    <scope>NUCLEOTIDE SEQUENCE [LARGE SCALE GENOMIC DNA]</scope>
    <source>
        <strain evidence="2 3">323S2</strain>
    </source>
</reference>
<dbReference type="Proteomes" id="UP000564836">
    <property type="component" value="Chromosome"/>
</dbReference>